<accession>A0A498LRD5</accession>
<protein>
    <submittedName>
        <fullName evidence="1">Uncharacterized protein</fullName>
    </submittedName>
</protein>
<dbReference type="AlphaFoldDB" id="A0A498LRD5"/>
<proteinExistence type="predicted"/>
<evidence type="ECO:0000313" key="1">
    <source>
        <dbReference type="EMBL" id="RXN09304.1"/>
    </source>
</evidence>
<reference evidence="1 2" key="1">
    <citation type="submission" date="2018-03" db="EMBL/GenBank/DDBJ databases">
        <title>Draft genome sequence of Rohu Carp (Labeo rohita).</title>
        <authorList>
            <person name="Das P."/>
            <person name="Kushwaha B."/>
            <person name="Joshi C.G."/>
            <person name="Kumar D."/>
            <person name="Nagpure N.S."/>
            <person name="Sahoo L."/>
            <person name="Das S.P."/>
            <person name="Bit A."/>
            <person name="Patnaik S."/>
            <person name="Meher P.K."/>
            <person name="Jayasankar P."/>
            <person name="Koringa P.G."/>
            <person name="Patel N.V."/>
            <person name="Hinsu A.T."/>
            <person name="Kumar R."/>
            <person name="Pandey M."/>
            <person name="Agarwal S."/>
            <person name="Srivastava S."/>
            <person name="Singh M."/>
            <person name="Iquebal M.A."/>
            <person name="Jaiswal S."/>
            <person name="Angadi U.B."/>
            <person name="Kumar N."/>
            <person name="Raza M."/>
            <person name="Shah T.M."/>
            <person name="Rai A."/>
            <person name="Jena J.K."/>
        </authorList>
    </citation>
    <scope>NUCLEOTIDE SEQUENCE [LARGE SCALE GENOMIC DNA]</scope>
    <source>
        <strain evidence="1">DASCIFA01</strain>
        <tissue evidence="1">Testis</tissue>
    </source>
</reference>
<dbReference type="EMBL" id="QBIY01013287">
    <property type="protein sequence ID" value="RXN09304.1"/>
    <property type="molecule type" value="Genomic_DNA"/>
</dbReference>
<comment type="caution">
    <text evidence="1">The sequence shown here is derived from an EMBL/GenBank/DDBJ whole genome shotgun (WGS) entry which is preliminary data.</text>
</comment>
<keyword evidence="2" id="KW-1185">Reference proteome</keyword>
<evidence type="ECO:0000313" key="2">
    <source>
        <dbReference type="Proteomes" id="UP000290572"/>
    </source>
</evidence>
<name>A0A498LRD5_LABRO</name>
<organism evidence="1 2">
    <name type="scientific">Labeo rohita</name>
    <name type="common">Indian major carp</name>
    <name type="synonym">Cyprinus rohita</name>
    <dbReference type="NCBI Taxonomy" id="84645"/>
    <lineage>
        <taxon>Eukaryota</taxon>
        <taxon>Metazoa</taxon>
        <taxon>Chordata</taxon>
        <taxon>Craniata</taxon>
        <taxon>Vertebrata</taxon>
        <taxon>Euteleostomi</taxon>
        <taxon>Actinopterygii</taxon>
        <taxon>Neopterygii</taxon>
        <taxon>Teleostei</taxon>
        <taxon>Ostariophysi</taxon>
        <taxon>Cypriniformes</taxon>
        <taxon>Cyprinidae</taxon>
        <taxon>Labeoninae</taxon>
        <taxon>Labeonini</taxon>
        <taxon>Labeo</taxon>
    </lineage>
</organism>
<gene>
    <name evidence="1" type="ORF">ROHU_011125</name>
</gene>
<sequence length="107" mass="11710">MLGSQLGFSPEEARVGRGVLGDAWAFGLSGGREMGPGARLGRHVGKARSWGRPEESQNRLQTRKFVFATWCRRKRRRARFGFCGRGSLCALNTAGVLSSEARVGNGW</sequence>
<dbReference type="Proteomes" id="UP000290572">
    <property type="component" value="Unassembled WGS sequence"/>
</dbReference>